<comment type="caution">
    <text evidence="2">The sequence shown here is derived from an EMBL/GenBank/DDBJ whole genome shotgun (WGS) entry which is preliminary data.</text>
</comment>
<gene>
    <name evidence="2" type="ORF">KDW_18150</name>
</gene>
<sequence>MAEQDKQQDKQQKQPDKADIYGAQGNQGQYGQGQYDSEGKPDPHGPQAQEIYPDDQPQKDAAARQAEQQQRLKKQFDHPDIPQD</sequence>
<reference evidence="2 3" key="1">
    <citation type="submission" date="2019-10" db="EMBL/GenBank/DDBJ databases">
        <title>Dictyobacter vulcani sp. nov., within the class Ktedonobacteria, isolated from soil of volcanic Mt. Zao.</title>
        <authorList>
            <person name="Zheng Y."/>
            <person name="Wang C.M."/>
            <person name="Sakai Y."/>
            <person name="Abe K."/>
            <person name="Yokota A."/>
            <person name="Yabe S."/>
        </authorList>
    </citation>
    <scope>NUCLEOTIDE SEQUENCE [LARGE SCALE GENOMIC DNA]</scope>
    <source>
        <strain evidence="2 3">W12</strain>
    </source>
</reference>
<keyword evidence="3" id="KW-1185">Reference proteome</keyword>
<evidence type="ECO:0000313" key="3">
    <source>
        <dbReference type="Proteomes" id="UP000326912"/>
    </source>
</evidence>
<accession>A0A5J4KIU9</accession>
<feature type="compositionally biased region" description="Low complexity" evidence="1">
    <location>
        <begin position="21"/>
        <end position="35"/>
    </location>
</feature>
<proteinExistence type="predicted"/>
<name>A0A5J4KIU9_9CHLR</name>
<protein>
    <submittedName>
        <fullName evidence="2">Uncharacterized protein</fullName>
    </submittedName>
</protein>
<dbReference type="EMBL" id="BKZW01000001">
    <property type="protein sequence ID" value="GER87653.1"/>
    <property type="molecule type" value="Genomic_DNA"/>
</dbReference>
<feature type="compositionally biased region" description="Basic and acidic residues" evidence="1">
    <location>
        <begin position="1"/>
        <end position="19"/>
    </location>
</feature>
<dbReference type="RefSeq" id="WP_151755631.1">
    <property type="nucleotide sequence ID" value="NZ_BKZW01000001.1"/>
</dbReference>
<evidence type="ECO:0000313" key="2">
    <source>
        <dbReference type="EMBL" id="GER87653.1"/>
    </source>
</evidence>
<dbReference type="Proteomes" id="UP000326912">
    <property type="component" value="Unassembled WGS sequence"/>
</dbReference>
<evidence type="ECO:0000256" key="1">
    <source>
        <dbReference type="SAM" id="MobiDB-lite"/>
    </source>
</evidence>
<organism evidence="2 3">
    <name type="scientific">Dictyobacter vulcani</name>
    <dbReference type="NCBI Taxonomy" id="2607529"/>
    <lineage>
        <taxon>Bacteria</taxon>
        <taxon>Bacillati</taxon>
        <taxon>Chloroflexota</taxon>
        <taxon>Ktedonobacteria</taxon>
        <taxon>Ktedonobacterales</taxon>
        <taxon>Dictyobacteraceae</taxon>
        <taxon>Dictyobacter</taxon>
    </lineage>
</organism>
<feature type="region of interest" description="Disordered" evidence="1">
    <location>
        <begin position="1"/>
        <end position="84"/>
    </location>
</feature>
<feature type="compositionally biased region" description="Basic and acidic residues" evidence="1">
    <location>
        <begin position="74"/>
        <end position="84"/>
    </location>
</feature>
<dbReference type="AlphaFoldDB" id="A0A5J4KIU9"/>